<feature type="compositionally biased region" description="Basic and acidic residues" evidence="1">
    <location>
        <begin position="23"/>
        <end position="34"/>
    </location>
</feature>
<keyword evidence="3" id="KW-1185">Reference proteome</keyword>
<gene>
    <name evidence="2" type="ORF">KIN20_029897</name>
</gene>
<organism evidence="2 3">
    <name type="scientific">Parelaphostrongylus tenuis</name>
    <name type="common">Meningeal worm</name>
    <dbReference type="NCBI Taxonomy" id="148309"/>
    <lineage>
        <taxon>Eukaryota</taxon>
        <taxon>Metazoa</taxon>
        <taxon>Ecdysozoa</taxon>
        <taxon>Nematoda</taxon>
        <taxon>Chromadorea</taxon>
        <taxon>Rhabditida</taxon>
        <taxon>Rhabditina</taxon>
        <taxon>Rhabditomorpha</taxon>
        <taxon>Strongyloidea</taxon>
        <taxon>Metastrongylidae</taxon>
        <taxon>Parelaphostrongylus</taxon>
    </lineage>
</organism>
<accession>A0AAD5WG02</accession>
<comment type="caution">
    <text evidence="2">The sequence shown here is derived from an EMBL/GenBank/DDBJ whole genome shotgun (WGS) entry which is preliminary data.</text>
</comment>
<name>A0AAD5WG02_PARTN</name>
<dbReference type="EMBL" id="JAHQIW010006265">
    <property type="protein sequence ID" value="KAJ1368660.1"/>
    <property type="molecule type" value="Genomic_DNA"/>
</dbReference>
<evidence type="ECO:0000313" key="3">
    <source>
        <dbReference type="Proteomes" id="UP001196413"/>
    </source>
</evidence>
<dbReference type="Proteomes" id="UP001196413">
    <property type="component" value="Unassembled WGS sequence"/>
</dbReference>
<proteinExistence type="predicted"/>
<protein>
    <submittedName>
        <fullName evidence="2">Uncharacterized protein</fullName>
    </submittedName>
</protein>
<reference evidence="2" key="1">
    <citation type="submission" date="2021-06" db="EMBL/GenBank/DDBJ databases">
        <title>Parelaphostrongylus tenuis whole genome reference sequence.</title>
        <authorList>
            <person name="Garwood T.J."/>
            <person name="Larsen P.A."/>
            <person name="Fountain-Jones N.M."/>
            <person name="Garbe J.R."/>
            <person name="Macchietto M.G."/>
            <person name="Kania S.A."/>
            <person name="Gerhold R.W."/>
            <person name="Richards J.E."/>
            <person name="Wolf T.M."/>
        </authorList>
    </citation>
    <scope>NUCLEOTIDE SEQUENCE</scope>
    <source>
        <strain evidence="2">MNPRO001-30</strain>
        <tissue evidence="2">Meninges</tissue>
    </source>
</reference>
<sequence length="132" mass="15730">MRPLPGYTRDYVWVSSEGRRANDMPHSRLRERNNSHMTSLARDVQDKERRWERFKSIERHTVERKQTQASDFMSFTRRAQTSYVIFCAMIHNNPSGAEHRIDGAESIFVFSPANAKTKVIDERFPRNRRRQM</sequence>
<evidence type="ECO:0000256" key="1">
    <source>
        <dbReference type="SAM" id="MobiDB-lite"/>
    </source>
</evidence>
<evidence type="ECO:0000313" key="2">
    <source>
        <dbReference type="EMBL" id="KAJ1368660.1"/>
    </source>
</evidence>
<feature type="region of interest" description="Disordered" evidence="1">
    <location>
        <begin position="23"/>
        <end position="45"/>
    </location>
</feature>
<dbReference type="AlphaFoldDB" id="A0AAD5WG02"/>